<dbReference type="AlphaFoldDB" id="A0AAD5SSX3"/>
<gene>
    <name evidence="4" type="primary">CEM1</name>
    <name evidence="4" type="ORF">HK100_006607</name>
</gene>
<dbReference type="PANTHER" id="PTHR11712">
    <property type="entry name" value="POLYKETIDE SYNTHASE-RELATED"/>
    <property type="match status" value="1"/>
</dbReference>
<dbReference type="InterPro" id="IPR000794">
    <property type="entry name" value="Beta-ketoacyl_synthase"/>
</dbReference>
<dbReference type="GO" id="GO:0006633">
    <property type="term" value="P:fatty acid biosynthetic process"/>
    <property type="evidence" value="ECO:0007669"/>
    <property type="project" value="TreeGrafter"/>
</dbReference>
<dbReference type="GO" id="GO:0004315">
    <property type="term" value="F:3-oxoacyl-[acyl-carrier-protein] synthase activity"/>
    <property type="evidence" value="ECO:0007669"/>
    <property type="project" value="UniProtKB-EC"/>
</dbReference>
<keyword evidence="2" id="KW-0808">Transferase</keyword>
<evidence type="ECO:0000256" key="2">
    <source>
        <dbReference type="ARBA" id="ARBA00022679"/>
    </source>
</evidence>
<dbReference type="PANTHER" id="PTHR11712:SF336">
    <property type="entry name" value="3-OXOACYL-[ACYL-CARRIER-PROTEIN] SYNTHASE, MITOCHONDRIAL"/>
    <property type="match status" value="1"/>
</dbReference>
<dbReference type="Pfam" id="PF02801">
    <property type="entry name" value="Ketoacyl-synt_C"/>
    <property type="match status" value="1"/>
</dbReference>
<dbReference type="EMBL" id="JADGJH010003068">
    <property type="protein sequence ID" value="KAJ3093445.1"/>
    <property type="molecule type" value="Genomic_DNA"/>
</dbReference>
<proteinExistence type="predicted"/>
<feature type="domain" description="Beta-ketoacyl synthase C-terminal" evidence="3">
    <location>
        <begin position="21"/>
        <end position="75"/>
    </location>
</feature>
<dbReference type="EC" id="2.3.1.41" evidence="1"/>
<sequence length="125" mass="13483">MVREYNTEYLSMNLISFYYSFNAIKSVFPQSLPSLPSVSSTKGATGHLLGAAGAVEAIFTIMAVHTNIVPHTLNLKTIDPALSAEDGYTLDYVRDAPRMNCEIRAAISNSFGFGGTNASLLFGKI</sequence>
<dbReference type="InterPro" id="IPR016039">
    <property type="entry name" value="Thiolase-like"/>
</dbReference>
<dbReference type="GO" id="GO:0005739">
    <property type="term" value="C:mitochondrion"/>
    <property type="evidence" value="ECO:0007669"/>
    <property type="project" value="TreeGrafter"/>
</dbReference>
<dbReference type="Gene3D" id="3.40.47.10">
    <property type="match status" value="1"/>
</dbReference>
<dbReference type="SUPFAM" id="SSF53901">
    <property type="entry name" value="Thiolase-like"/>
    <property type="match status" value="1"/>
</dbReference>
<evidence type="ECO:0000313" key="4">
    <source>
        <dbReference type="EMBL" id="KAJ3093445.1"/>
    </source>
</evidence>
<name>A0AAD5SSX3_9FUNG</name>
<accession>A0AAD5SSX3</accession>
<dbReference type="InterPro" id="IPR014031">
    <property type="entry name" value="Ketoacyl_synth_C"/>
</dbReference>
<dbReference type="Proteomes" id="UP001211907">
    <property type="component" value="Unassembled WGS sequence"/>
</dbReference>
<keyword evidence="5" id="KW-1185">Reference proteome</keyword>
<evidence type="ECO:0000256" key="1">
    <source>
        <dbReference type="ARBA" id="ARBA00013191"/>
    </source>
</evidence>
<protein>
    <recommendedName>
        <fullName evidence="1">beta-ketoacyl-[acyl-carrier-protein] synthase I</fullName>
        <ecNumber evidence="1">2.3.1.41</ecNumber>
    </recommendedName>
</protein>
<organism evidence="4 5">
    <name type="scientific">Physocladia obscura</name>
    <dbReference type="NCBI Taxonomy" id="109957"/>
    <lineage>
        <taxon>Eukaryota</taxon>
        <taxon>Fungi</taxon>
        <taxon>Fungi incertae sedis</taxon>
        <taxon>Chytridiomycota</taxon>
        <taxon>Chytridiomycota incertae sedis</taxon>
        <taxon>Chytridiomycetes</taxon>
        <taxon>Chytridiales</taxon>
        <taxon>Chytriomycetaceae</taxon>
        <taxon>Physocladia</taxon>
    </lineage>
</organism>
<reference evidence="4" key="1">
    <citation type="submission" date="2020-05" db="EMBL/GenBank/DDBJ databases">
        <title>Phylogenomic resolution of chytrid fungi.</title>
        <authorList>
            <person name="Stajich J.E."/>
            <person name="Amses K."/>
            <person name="Simmons R."/>
            <person name="Seto K."/>
            <person name="Myers J."/>
            <person name="Bonds A."/>
            <person name="Quandt C.A."/>
            <person name="Barry K."/>
            <person name="Liu P."/>
            <person name="Grigoriev I."/>
            <person name="Longcore J.E."/>
            <person name="James T.Y."/>
        </authorList>
    </citation>
    <scope>NUCLEOTIDE SEQUENCE</scope>
    <source>
        <strain evidence="4">JEL0513</strain>
    </source>
</reference>
<evidence type="ECO:0000313" key="5">
    <source>
        <dbReference type="Proteomes" id="UP001211907"/>
    </source>
</evidence>
<evidence type="ECO:0000259" key="3">
    <source>
        <dbReference type="Pfam" id="PF02801"/>
    </source>
</evidence>
<comment type="caution">
    <text evidence="4">The sequence shown here is derived from an EMBL/GenBank/DDBJ whole genome shotgun (WGS) entry which is preliminary data.</text>
</comment>